<feature type="domain" description="Peptidase S8/S53" evidence="7">
    <location>
        <begin position="7"/>
        <end position="240"/>
    </location>
</feature>
<keyword evidence="9" id="KW-1185">Reference proteome</keyword>
<dbReference type="STRING" id="765915.A0A1Y2H681"/>
<name>A0A1Y2H681_9FUNG</name>
<dbReference type="PRINTS" id="PR00723">
    <property type="entry name" value="SUBTILISIN"/>
</dbReference>
<dbReference type="Proteomes" id="UP000193411">
    <property type="component" value="Unassembled WGS sequence"/>
</dbReference>
<feature type="non-terminal residue" evidence="8">
    <location>
        <position position="255"/>
    </location>
</feature>
<feature type="active site" description="Charge relay system" evidence="5">
    <location>
        <position position="16"/>
    </location>
</feature>
<proteinExistence type="inferred from homology"/>
<gene>
    <name evidence="8" type="ORF">BCR44DRAFT_1375793</name>
</gene>
<dbReference type="GO" id="GO:0006508">
    <property type="term" value="P:proteolysis"/>
    <property type="evidence" value="ECO:0007669"/>
    <property type="project" value="UniProtKB-KW"/>
</dbReference>
<comment type="similarity">
    <text evidence="1 5 6">Belongs to the peptidase S8 family.</text>
</comment>
<dbReference type="PROSITE" id="PS00137">
    <property type="entry name" value="SUBTILASE_HIS"/>
    <property type="match status" value="1"/>
</dbReference>
<dbReference type="InterPro" id="IPR023828">
    <property type="entry name" value="Peptidase_S8_Ser-AS"/>
</dbReference>
<dbReference type="CDD" id="cd04077">
    <property type="entry name" value="Peptidases_S8_PCSK9_ProteinaseK_like"/>
    <property type="match status" value="1"/>
</dbReference>
<dbReference type="PANTHER" id="PTHR43806:SF11">
    <property type="entry name" value="CEREVISIN-RELATED"/>
    <property type="match status" value="1"/>
</dbReference>
<dbReference type="PANTHER" id="PTHR43806">
    <property type="entry name" value="PEPTIDASE S8"/>
    <property type="match status" value="1"/>
</dbReference>
<dbReference type="GO" id="GO:0004252">
    <property type="term" value="F:serine-type endopeptidase activity"/>
    <property type="evidence" value="ECO:0007669"/>
    <property type="project" value="UniProtKB-UniRule"/>
</dbReference>
<dbReference type="AlphaFoldDB" id="A0A1Y2H681"/>
<organism evidence="8 9">
    <name type="scientific">Catenaria anguillulae PL171</name>
    <dbReference type="NCBI Taxonomy" id="765915"/>
    <lineage>
        <taxon>Eukaryota</taxon>
        <taxon>Fungi</taxon>
        <taxon>Fungi incertae sedis</taxon>
        <taxon>Blastocladiomycota</taxon>
        <taxon>Blastocladiomycetes</taxon>
        <taxon>Blastocladiales</taxon>
        <taxon>Catenariaceae</taxon>
        <taxon>Catenaria</taxon>
    </lineage>
</organism>
<dbReference type="Gene3D" id="3.40.50.200">
    <property type="entry name" value="Peptidase S8/S53 domain"/>
    <property type="match status" value="1"/>
</dbReference>
<evidence type="ECO:0000256" key="5">
    <source>
        <dbReference type="PROSITE-ProRule" id="PRU01240"/>
    </source>
</evidence>
<comment type="caution">
    <text evidence="8">The sequence shown here is derived from an EMBL/GenBank/DDBJ whole genome shotgun (WGS) entry which is preliminary data.</text>
</comment>
<feature type="active site" description="Charge relay system" evidence="5">
    <location>
        <position position="209"/>
    </location>
</feature>
<dbReference type="InterPro" id="IPR023827">
    <property type="entry name" value="Peptidase_S8_Asp-AS"/>
</dbReference>
<evidence type="ECO:0000256" key="4">
    <source>
        <dbReference type="ARBA" id="ARBA00022825"/>
    </source>
</evidence>
<evidence type="ECO:0000256" key="3">
    <source>
        <dbReference type="ARBA" id="ARBA00022801"/>
    </source>
</evidence>
<dbReference type="InterPro" id="IPR022398">
    <property type="entry name" value="Peptidase_S8_His-AS"/>
</dbReference>
<protein>
    <submittedName>
        <fullName evidence="8">Peptidase S8/S53 domain-containing protein</fullName>
    </submittedName>
</protein>
<evidence type="ECO:0000256" key="2">
    <source>
        <dbReference type="ARBA" id="ARBA00022670"/>
    </source>
</evidence>
<dbReference type="PROSITE" id="PS00138">
    <property type="entry name" value="SUBTILASE_SER"/>
    <property type="match status" value="1"/>
</dbReference>
<evidence type="ECO:0000313" key="9">
    <source>
        <dbReference type="Proteomes" id="UP000193411"/>
    </source>
</evidence>
<evidence type="ECO:0000259" key="7">
    <source>
        <dbReference type="Pfam" id="PF00082"/>
    </source>
</evidence>
<dbReference type="SUPFAM" id="SSF52743">
    <property type="entry name" value="Subtilisin-like"/>
    <property type="match status" value="1"/>
</dbReference>
<dbReference type="OrthoDB" id="206201at2759"/>
<dbReference type="PROSITE" id="PS51892">
    <property type="entry name" value="SUBTILASE"/>
    <property type="match status" value="1"/>
</dbReference>
<feature type="active site" description="Charge relay system" evidence="5">
    <location>
        <position position="44"/>
    </location>
</feature>
<dbReference type="PROSITE" id="PS00136">
    <property type="entry name" value="SUBTILASE_ASP"/>
    <property type="match status" value="1"/>
</dbReference>
<accession>A0A1Y2H681</accession>
<keyword evidence="3 5" id="KW-0378">Hydrolase</keyword>
<dbReference type="InterPro" id="IPR000209">
    <property type="entry name" value="Peptidase_S8/S53_dom"/>
</dbReference>
<dbReference type="InterPro" id="IPR050131">
    <property type="entry name" value="Peptidase_S8_subtilisin-like"/>
</dbReference>
<dbReference type="InterPro" id="IPR015500">
    <property type="entry name" value="Peptidase_S8_subtilisin-rel"/>
</dbReference>
<feature type="non-terminal residue" evidence="8">
    <location>
        <position position="1"/>
    </location>
</feature>
<keyword evidence="4 5" id="KW-0720">Serine protease</keyword>
<dbReference type="GO" id="GO:0005615">
    <property type="term" value="C:extracellular space"/>
    <property type="evidence" value="ECO:0007669"/>
    <property type="project" value="TreeGrafter"/>
</dbReference>
<dbReference type="InterPro" id="IPR034193">
    <property type="entry name" value="PCSK9_ProteinaseK-like"/>
</dbReference>
<reference evidence="8 9" key="1">
    <citation type="submission" date="2016-07" db="EMBL/GenBank/DDBJ databases">
        <title>Pervasive Adenine N6-methylation of Active Genes in Fungi.</title>
        <authorList>
            <consortium name="DOE Joint Genome Institute"/>
            <person name="Mondo S.J."/>
            <person name="Dannebaum R.O."/>
            <person name="Kuo R.C."/>
            <person name="Labutti K."/>
            <person name="Haridas S."/>
            <person name="Kuo A."/>
            <person name="Salamov A."/>
            <person name="Ahrendt S.R."/>
            <person name="Lipzen A."/>
            <person name="Sullivan W."/>
            <person name="Andreopoulos W.B."/>
            <person name="Clum A."/>
            <person name="Lindquist E."/>
            <person name="Daum C."/>
            <person name="Ramamoorthy G.K."/>
            <person name="Gryganskyi A."/>
            <person name="Culley D."/>
            <person name="Magnuson J.K."/>
            <person name="James T.Y."/>
            <person name="O'Malley M.A."/>
            <person name="Stajich J.E."/>
            <person name="Spatafora J.W."/>
            <person name="Visel A."/>
            <person name="Grigoriev I.V."/>
        </authorList>
    </citation>
    <scope>NUCLEOTIDE SEQUENCE [LARGE SCALE GENOMIC DNA]</scope>
    <source>
        <strain evidence="8 9">PL171</strain>
    </source>
</reference>
<evidence type="ECO:0000313" key="8">
    <source>
        <dbReference type="EMBL" id="ORZ29501.1"/>
    </source>
</evidence>
<dbReference type="Pfam" id="PF00082">
    <property type="entry name" value="Peptidase_S8"/>
    <property type="match status" value="1"/>
</dbReference>
<evidence type="ECO:0000256" key="6">
    <source>
        <dbReference type="RuleBase" id="RU003355"/>
    </source>
</evidence>
<keyword evidence="2 5" id="KW-0645">Protease</keyword>
<dbReference type="InterPro" id="IPR036852">
    <property type="entry name" value="Peptidase_S8/S53_dom_sf"/>
</dbReference>
<evidence type="ECO:0000256" key="1">
    <source>
        <dbReference type="ARBA" id="ARBA00011073"/>
    </source>
</evidence>
<dbReference type="EMBL" id="MCFL01000164">
    <property type="protein sequence ID" value="ORZ29501.1"/>
    <property type="molecule type" value="Genomic_DNA"/>
</dbReference>
<sequence>YAFDLTGKGVHVYVLDSGIVATHPEFAGRANLAYQVQSARLYGHGSHVAGLIGGLQVGVAKEATVHGVRVLGCDDTSNSDVVEAIDWVVRNAQRPAVINMSLGPRPQPNGQYQRVRSIDDAIARAIAANIPVIVAAGNDNLNACSGSPAGSPGAIVVGATSPNDTRAAFSNFGPCLTLFAPGDGIVSASNRPGPNGAAVGGYATFRGTSQAAPLVAGVVAQMLQANPELKPADIAAQLRSLASPDVVGDPRGSPN</sequence>